<proteinExistence type="predicted"/>
<dbReference type="Proteomes" id="UP000253153">
    <property type="component" value="Unassembled WGS sequence"/>
</dbReference>
<comment type="caution">
    <text evidence="3">The sequence shown here is derived from an EMBL/GenBank/DDBJ whole genome shotgun (WGS) entry which is preliminary data.</text>
</comment>
<dbReference type="EMBL" id="QKXC01000142">
    <property type="protein sequence ID" value="RBR16523.1"/>
    <property type="molecule type" value="Genomic_DNA"/>
</dbReference>
<reference evidence="3 4" key="1">
    <citation type="submission" date="2018-06" db="EMBL/GenBank/DDBJ databases">
        <title>Fusarium incarnatum-equiseti species complex species 28.</title>
        <authorList>
            <person name="Gardiner D.M."/>
        </authorList>
    </citation>
    <scope>NUCLEOTIDE SEQUENCE [LARGE SCALE GENOMIC DNA]</scope>
    <source>
        <strain evidence="3 4">FIESC_28</strain>
    </source>
</reference>
<keyword evidence="2" id="KW-1133">Transmembrane helix</keyword>
<keyword evidence="2" id="KW-0472">Membrane</keyword>
<dbReference type="PANTHER" id="PTHR36587">
    <property type="entry name" value="EXPRESSION SITE-ASSOCIATED GENE 3 (ESAG3)-LIKE PROTEIN"/>
    <property type="match status" value="1"/>
</dbReference>
<evidence type="ECO:0000256" key="1">
    <source>
        <dbReference type="SAM" id="MobiDB-lite"/>
    </source>
</evidence>
<protein>
    <submittedName>
        <fullName evidence="3">Uncharacterized protein</fullName>
    </submittedName>
</protein>
<dbReference type="RefSeq" id="XP_031014877.1">
    <property type="nucleotide sequence ID" value="XM_031161074.1"/>
</dbReference>
<keyword evidence="4" id="KW-1185">Reference proteome</keyword>
<evidence type="ECO:0000313" key="4">
    <source>
        <dbReference type="Proteomes" id="UP000253153"/>
    </source>
</evidence>
<dbReference type="AlphaFoldDB" id="A0A366RHB6"/>
<dbReference type="OrthoDB" id="422736at2759"/>
<accession>A0A366RHB6</accession>
<dbReference type="GeneID" id="41996370"/>
<keyword evidence="2" id="KW-0812">Transmembrane</keyword>
<sequence>MSLLMKDLRPHRVPIAIVSLIVFSWVSFLLFPSETWDWQPQTTTTSTRDADRRFALVIPANNPSPDLCKTIGSALALGYPSPVIINWGVDHRPISKWKGGKNLPKVPGFVDYLDAVMHPNAHPSERLEEDDIVLLVDAYDVWFQLPAQVMLERYHRLNKEANERLQEMWNKKRSGKMPMKQTIIAASGKRCDPKLEKMGYKIRCDKWPQSPLRKDLYGPETDKNETWNYYRPRWINGGVYIGPAGDLRRLFRRAYFTMENGIGQGIKMRSEQSLAAEVIVEQEMFRKWQRANKVPKQAMADLMDDKLEYHIGLDYAQELSVQTQWAQDVQGRDNGAFVKLGNQSEIDEYSKERGIQPVRLQGIPEDILSAPNPLADIVPGSNWTNMSLYADFFTESIPVILHHNGVGPLKKHRSTWWDKPWYSEHLRTLLHKRMKATGEPEDPLATVLDDGGRIRYWGVSAEHESMYPREMKKSAKNRLHKMKFSNICQYKKKKADPNAPYPDWWDEVFRDGEGPWGHRLGHKLSHTHSDKYRNRHSNKYSEMTPRHPF</sequence>
<dbReference type="PANTHER" id="PTHR36587:SF2">
    <property type="entry name" value="EXPRESSION SITE-ASSOCIATED GENE 3 (ESAG3)-LIKE PROTEIN"/>
    <property type="match status" value="1"/>
</dbReference>
<feature type="transmembrane region" description="Helical" evidence="2">
    <location>
        <begin position="12"/>
        <end position="31"/>
    </location>
</feature>
<feature type="region of interest" description="Disordered" evidence="1">
    <location>
        <begin position="523"/>
        <end position="549"/>
    </location>
</feature>
<evidence type="ECO:0000313" key="3">
    <source>
        <dbReference type="EMBL" id="RBR16523.1"/>
    </source>
</evidence>
<gene>
    <name evidence="3" type="ORF">FIESC28_06932</name>
</gene>
<organism evidence="3 4">
    <name type="scientific">Fusarium coffeatum</name>
    <dbReference type="NCBI Taxonomy" id="231269"/>
    <lineage>
        <taxon>Eukaryota</taxon>
        <taxon>Fungi</taxon>
        <taxon>Dikarya</taxon>
        <taxon>Ascomycota</taxon>
        <taxon>Pezizomycotina</taxon>
        <taxon>Sordariomycetes</taxon>
        <taxon>Hypocreomycetidae</taxon>
        <taxon>Hypocreales</taxon>
        <taxon>Nectriaceae</taxon>
        <taxon>Fusarium</taxon>
        <taxon>Fusarium incarnatum-equiseti species complex</taxon>
    </lineage>
</organism>
<name>A0A366RHB6_9HYPO</name>
<dbReference type="CDD" id="cd22997">
    <property type="entry name" value="GT_LH"/>
    <property type="match status" value="1"/>
</dbReference>
<evidence type="ECO:0000256" key="2">
    <source>
        <dbReference type="SAM" id="Phobius"/>
    </source>
</evidence>